<evidence type="ECO:0000313" key="2">
    <source>
        <dbReference type="EMBL" id="GAA1970848.1"/>
    </source>
</evidence>
<protein>
    <submittedName>
        <fullName evidence="2">Uncharacterized protein</fullName>
    </submittedName>
</protein>
<comment type="caution">
    <text evidence="2">The sequence shown here is derived from an EMBL/GenBank/DDBJ whole genome shotgun (WGS) entry which is preliminary data.</text>
</comment>
<gene>
    <name evidence="2" type="ORF">GCM10009776_37340</name>
</gene>
<dbReference type="EMBL" id="BAAAOG010000014">
    <property type="protein sequence ID" value="GAA1970848.1"/>
    <property type="molecule type" value="Genomic_DNA"/>
</dbReference>
<accession>A0ABP5CYN6</accession>
<evidence type="ECO:0000313" key="3">
    <source>
        <dbReference type="Proteomes" id="UP001499933"/>
    </source>
</evidence>
<feature type="region of interest" description="Disordered" evidence="1">
    <location>
        <begin position="30"/>
        <end position="60"/>
    </location>
</feature>
<sequence length="90" mass="10833">MRGVDIDSRRHYLLCIAAVTIVEEVERRRLPQRRHQPPWWHIRTRSPRPSRRREDATAHTQLPSIRGPTLRVEDGFTEKFEHREAIFARQ</sequence>
<proteinExistence type="predicted"/>
<name>A0ABP5CYN6_9MICO</name>
<dbReference type="Proteomes" id="UP001499933">
    <property type="component" value="Unassembled WGS sequence"/>
</dbReference>
<keyword evidence="3" id="KW-1185">Reference proteome</keyword>
<evidence type="ECO:0000256" key="1">
    <source>
        <dbReference type="SAM" id="MobiDB-lite"/>
    </source>
</evidence>
<organism evidence="2 3">
    <name type="scientific">Microbacterium deminutum</name>
    <dbReference type="NCBI Taxonomy" id="344164"/>
    <lineage>
        <taxon>Bacteria</taxon>
        <taxon>Bacillati</taxon>
        <taxon>Actinomycetota</taxon>
        <taxon>Actinomycetes</taxon>
        <taxon>Micrococcales</taxon>
        <taxon>Microbacteriaceae</taxon>
        <taxon>Microbacterium</taxon>
    </lineage>
</organism>
<reference evidence="3" key="1">
    <citation type="journal article" date="2019" name="Int. J. Syst. Evol. Microbiol.">
        <title>The Global Catalogue of Microorganisms (GCM) 10K type strain sequencing project: providing services to taxonomists for standard genome sequencing and annotation.</title>
        <authorList>
            <consortium name="The Broad Institute Genomics Platform"/>
            <consortium name="The Broad Institute Genome Sequencing Center for Infectious Disease"/>
            <person name="Wu L."/>
            <person name="Ma J."/>
        </authorList>
    </citation>
    <scope>NUCLEOTIDE SEQUENCE [LARGE SCALE GENOMIC DNA]</scope>
    <source>
        <strain evidence="3">JCM 14901</strain>
    </source>
</reference>
<feature type="compositionally biased region" description="Basic residues" evidence="1">
    <location>
        <begin position="30"/>
        <end position="51"/>
    </location>
</feature>